<dbReference type="InterPro" id="IPR050396">
    <property type="entry name" value="Glycosyltr_51/Transpeptidase"/>
</dbReference>
<evidence type="ECO:0000256" key="2">
    <source>
        <dbReference type="ARBA" id="ARBA00022645"/>
    </source>
</evidence>
<evidence type="ECO:0000256" key="3">
    <source>
        <dbReference type="ARBA" id="ARBA00022670"/>
    </source>
</evidence>
<evidence type="ECO:0000313" key="11">
    <source>
        <dbReference type="Proteomes" id="UP001501337"/>
    </source>
</evidence>
<dbReference type="SUPFAM" id="SSF53955">
    <property type="entry name" value="Lysozyme-like"/>
    <property type="match status" value="1"/>
</dbReference>
<dbReference type="InterPro" id="IPR001264">
    <property type="entry name" value="Glyco_trans_51"/>
</dbReference>
<dbReference type="SUPFAM" id="SSF56601">
    <property type="entry name" value="beta-lactamase/transpeptidase-like"/>
    <property type="match status" value="1"/>
</dbReference>
<proteinExistence type="predicted"/>
<dbReference type="Gene3D" id="1.10.3810.10">
    <property type="entry name" value="Biosynthetic peptidoglycan transglycosylase-like"/>
    <property type="match status" value="1"/>
</dbReference>
<feature type="domain" description="Glycosyl transferase family 51" evidence="9">
    <location>
        <begin position="127"/>
        <end position="318"/>
    </location>
</feature>
<evidence type="ECO:0000259" key="9">
    <source>
        <dbReference type="Pfam" id="PF00912"/>
    </source>
</evidence>
<dbReference type="PANTHER" id="PTHR32282">
    <property type="entry name" value="BINDING PROTEIN TRANSPEPTIDASE, PUTATIVE-RELATED"/>
    <property type="match status" value="1"/>
</dbReference>
<evidence type="ECO:0000256" key="6">
    <source>
        <dbReference type="ARBA" id="ARBA00023268"/>
    </source>
</evidence>
<keyword evidence="6" id="KW-0511">Multifunctional enzyme</keyword>
<organism evidence="10 11">
    <name type="scientific">Allohahella marinimesophila</name>
    <dbReference type="NCBI Taxonomy" id="1054972"/>
    <lineage>
        <taxon>Bacteria</taxon>
        <taxon>Pseudomonadati</taxon>
        <taxon>Pseudomonadota</taxon>
        <taxon>Gammaproteobacteria</taxon>
        <taxon>Oceanospirillales</taxon>
        <taxon>Hahellaceae</taxon>
        <taxon>Allohahella</taxon>
    </lineage>
</organism>
<comment type="catalytic activity">
    <reaction evidence="8">
        <text>[GlcNAc-(1-&gt;4)-Mur2Ac(oyl-L-Ala-gamma-D-Glu-L-Lys-D-Ala-D-Ala)](n)-di-trans,octa-cis-undecaprenyl diphosphate + beta-D-GlcNAc-(1-&gt;4)-Mur2Ac(oyl-L-Ala-gamma-D-Glu-L-Lys-D-Ala-D-Ala)-di-trans,octa-cis-undecaprenyl diphosphate = [GlcNAc-(1-&gt;4)-Mur2Ac(oyl-L-Ala-gamma-D-Glu-L-Lys-D-Ala-D-Ala)](n+1)-di-trans,octa-cis-undecaprenyl diphosphate + di-trans,octa-cis-undecaprenyl diphosphate + H(+)</text>
        <dbReference type="Rhea" id="RHEA:23708"/>
        <dbReference type="Rhea" id="RHEA-COMP:9602"/>
        <dbReference type="Rhea" id="RHEA-COMP:9603"/>
        <dbReference type="ChEBI" id="CHEBI:15378"/>
        <dbReference type="ChEBI" id="CHEBI:58405"/>
        <dbReference type="ChEBI" id="CHEBI:60033"/>
        <dbReference type="ChEBI" id="CHEBI:78435"/>
        <dbReference type="EC" id="2.4.99.28"/>
    </reaction>
</comment>
<dbReference type="RefSeq" id="WP_344807828.1">
    <property type="nucleotide sequence ID" value="NZ_BAABBO010000012.1"/>
</dbReference>
<keyword evidence="4" id="KW-0328">Glycosyltransferase</keyword>
<dbReference type="Pfam" id="PF00912">
    <property type="entry name" value="Transgly"/>
    <property type="match status" value="1"/>
</dbReference>
<protein>
    <recommendedName>
        <fullName evidence="7">peptidoglycan glycosyltransferase</fullName>
        <ecNumber evidence="7">2.4.99.28</ecNumber>
    </recommendedName>
</protein>
<evidence type="ECO:0000256" key="5">
    <source>
        <dbReference type="ARBA" id="ARBA00022679"/>
    </source>
</evidence>
<evidence type="ECO:0000256" key="8">
    <source>
        <dbReference type="ARBA" id="ARBA00049902"/>
    </source>
</evidence>
<evidence type="ECO:0000256" key="1">
    <source>
        <dbReference type="ARBA" id="ARBA00004752"/>
    </source>
</evidence>
<accession>A0ABP7PSR3</accession>
<keyword evidence="3" id="KW-0378">Hydrolase</keyword>
<dbReference type="InterPro" id="IPR012338">
    <property type="entry name" value="Beta-lactam/transpept-like"/>
</dbReference>
<dbReference type="Gene3D" id="3.40.710.10">
    <property type="entry name" value="DD-peptidase/beta-lactamase superfamily"/>
    <property type="match status" value="1"/>
</dbReference>
<evidence type="ECO:0000256" key="4">
    <source>
        <dbReference type="ARBA" id="ARBA00022676"/>
    </source>
</evidence>
<comment type="pathway">
    <text evidence="1">Cell wall biogenesis; peptidoglycan biosynthesis.</text>
</comment>
<dbReference type="EMBL" id="BAABBO010000012">
    <property type="protein sequence ID" value="GAA3970572.1"/>
    <property type="molecule type" value="Genomic_DNA"/>
</dbReference>
<dbReference type="Proteomes" id="UP001501337">
    <property type="component" value="Unassembled WGS sequence"/>
</dbReference>
<dbReference type="PANTHER" id="PTHR32282:SF24">
    <property type="entry name" value="GLYCOSYL TRANSFERASE FAMILY 51 DOMAIN-CONTAINING PROTEIN"/>
    <property type="match status" value="1"/>
</dbReference>
<dbReference type="InterPro" id="IPR023346">
    <property type="entry name" value="Lysozyme-like_dom_sf"/>
</dbReference>
<keyword evidence="11" id="KW-1185">Reference proteome</keyword>
<dbReference type="EC" id="2.4.99.28" evidence="7"/>
<sequence length="1011" mass="113511">MLLFAALLCIGIVGLAWFEARTSWLQARLLPDYARSLSFDLEEGPSDRIRFPVQGPFDQRLGYVNLPAMLDRLQTNGFYIDRQVRFSSPLMTFVDAGFYPPYPEKNQAGLSVRDVDQQLMFDFGYPRRVFEGFEDIPPLMVESLLFIEDRRLLSDDRPQMNPTVNWGRFLKAAVFKAGEAMNLNTPSMGGSTLATQIEKFRHSDDGVTGSITEKLRQMVSSSVRVYRHGEDTMPARRQLVLDYLNTVPLAAAPGYGEVNGIGDGLRVWFAADPAEVNRLLALKSPEEDELRLQGLALRQVLALMIAHRRPSYYLLQNRTELGEMADAHLRLLRRRDRISPALAEAGLEQALEFRNFREQPAVIPGDTNKGVNMVRNRLSKLLDVSLYQLDRMDLKVTTTLDRSLQEQITAHLRSLRDPAVAEANGLVGESLLRPGQAASLRYSFTLFERSDLGNQVRVQTDNTDIPFDINEGSKLELGSTAKLRVLASYLEIIAELYERYAPLPRAAQPADTDPLTRWVVGQLIVQPEMTLEQMLAAAMDRRYSASAAESFFTGGGKHTFSNFRREDNSRNPTVREALNESINLPFVRMLRDVISHLTQQQWQDLRTLMGNDNDPRRAQVLARFADREGTQFLSRFWGKYVNKGDDERVSAFLSGLQLTPVRAAVIYRYLNPSADLDSFNQFMAEKLVQVPEATALARLYGRYDPQLFNLQDLGYLANVHPLELWLVGYLLQNDKATFSEVLTASANQRQEVYRWLSRTRASNARDSRIRTMLDVEAFAELHRRWRRLGFPFDYLVPSLATALGSSGDRPAALAELMSTIMNDGARISPRRINRLVFAADTPYETHLSPALAMADQVMHPDVARVMKLALADVVNKGTGRRLLGTFKRADGSDLNMGGKTGTGDNRLVSTAGGQRITGRALSRTATLVFYLGDNHFGTLTAFVVGDEAGQYRFTSALPSQVLKGMAPIIEPYIQRAAAIEVSIPEAAFPAGLWDEEMYLDETPELAEPVLE</sequence>
<gene>
    <name evidence="10" type="ORF">GCM10022278_30200</name>
</gene>
<dbReference type="InterPro" id="IPR036950">
    <property type="entry name" value="PBP_transglycosylase"/>
</dbReference>
<keyword evidence="5" id="KW-0808">Transferase</keyword>
<keyword evidence="3" id="KW-0645">Protease</keyword>
<reference evidence="11" key="1">
    <citation type="journal article" date="2019" name="Int. J. Syst. Evol. Microbiol.">
        <title>The Global Catalogue of Microorganisms (GCM) 10K type strain sequencing project: providing services to taxonomists for standard genome sequencing and annotation.</title>
        <authorList>
            <consortium name="The Broad Institute Genomics Platform"/>
            <consortium name="The Broad Institute Genome Sequencing Center for Infectious Disease"/>
            <person name="Wu L."/>
            <person name="Ma J."/>
        </authorList>
    </citation>
    <scope>NUCLEOTIDE SEQUENCE [LARGE SCALE GENOMIC DNA]</scope>
    <source>
        <strain evidence="11">JCM 17555</strain>
    </source>
</reference>
<keyword evidence="2" id="KW-0121">Carboxypeptidase</keyword>
<name>A0ABP7PSR3_9GAMM</name>
<evidence type="ECO:0000313" key="10">
    <source>
        <dbReference type="EMBL" id="GAA3970572.1"/>
    </source>
</evidence>
<evidence type="ECO:0000256" key="7">
    <source>
        <dbReference type="ARBA" id="ARBA00044770"/>
    </source>
</evidence>
<comment type="caution">
    <text evidence="10">The sequence shown here is derived from an EMBL/GenBank/DDBJ whole genome shotgun (WGS) entry which is preliminary data.</text>
</comment>